<keyword evidence="2" id="KW-0560">Oxidoreductase</keyword>
<dbReference type="GO" id="GO:0016491">
    <property type="term" value="F:oxidoreductase activity"/>
    <property type="evidence" value="ECO:0007669"/>
    <property type="project" value="UniProtKB-KW"/>
</dbReference>
<dbReference type="InterPro" id="IPR015815">
    <property type="entry name" value="HIBADH-related"/>
</dbReference>
<feature type="domain" description="6-phosphogluconate dehydrogenase NADP-binding" evidence="4">
    <location>
        <begin position="4"/>
        <end position="161"/>
    </location>
</feature>
<dbReference type="PROSITE" id="PS00895">
    <property type="entry name" value="3_HYDROXYISOBUT_DH"/>
    <property type="match status" value="1"/>
</dbReference>
<organism evidence="6 8">
    <name type="scientific">Sulfodiicoccus acidiphilus</name>
    <dbReference type="NCBI Taxonomy" id="1670455"/>
    <lineage>
        <taxon>Archaea</taxon>
        <taxon>Thermoproteota</taxon>
        <taxon>Thermoprotei</taxon>
        <taxon>Sulfolobales</taxon>
        <taxon>Sulfolobaceae</taxon>
        <taxon>Sulfodiicoccus</taxon>
    </lineage>
</organism>
<evidence type="ECO:0000313" key="8">
    <source>
        <dbReference type="Proteomes" id="UP000276741"/>
    </source>
</evidence>
<dbReference type="Proteomes" id="UP000276741">
    <property type="component" value="Chromosome"/>
</dbReference>
<dbReference type="AlphaFoldDB" id="A0A348B640"/>
<sequence length="298" mass="31902">MALRVGFIGLGLMGSSMAANVRRAGFPLVVYNRTRSKADTFRKEGVPVASSPREVAQSSDVVIIMVTDAPDVEQVLSGKDGVLEGAAKGSVVIDMSTNSPDHAKRFHYLCSERGVEFLDAPVTGGDKGAREGTLTIMVGGAEEVFQRVRPVLESMGKTIVRAGEVGAGQMLKLLNQVVVGVNMMAMIEAIALARKAGIDLEVLFRVLSTGAANSFTVQYYMPKVMKGDMEPGFRAAHLRKDLKYAIDVATKLDVPLPGTAVVLQLYSALNAMGLGEKGTQALVKVYQRLSERQNHSST</sequence>
<dbReference type="KEGG" id="sacd:HS1genome_2031"/>
<dbReference type="InterPro" id="IPR006115">
    <property type="entry name" value="6PGDH_NADP-bd"/>
</dbReference>
<dbReference type="SUPFAM" id="SSF48179">
    <property type="entry name" value="6-phosphogluconate dehydrogenase C-terminal domain-like"/>
    <property type="match status" value="1"/>
</dbReference>
<proteinExistence type="inferred from homology"/>
<keyword evidence="8" id="KW-1185">Reference proteome</keyword>
<dbReference type="SUPFAM" id="SSF51735">
    <property type="entry name" value="NAD(P)-binding Rossmann-fold domains"/>
    <property type="match status" value="1"/>
</dbReference>
<dbReference type="InterPro" id="IPR013328">
    <property type="entry name" value="6PGD_dom2"/>
</dbReference>
<evidence type="ECO:0000256" key="1">
    <source>
        <dbReference type="ARBA" id="ARBA00009080"/>
    </source>
</evidence>
<dbReference type="InterPro" id="IPR002204">
    <property type="entry name" value="3-OH-isobutyrate_DH-rel_CS"/>
</dbReference>
<dbReference type="Pfam" id="PF14833">
    <property type="entry name" value="NAD_binding_11"/>
    <property type="match status" value="1"/>
</dbReference>
<evidence type="ECO:0000313" key="7">
    <source>
        <dbReference type="EMBL" id="GGU02106.1"/>
    </source>
</evidence>
<protein>
    <submittedName>
        <fullName evidence="6">6-phosphogluconate dehydrogenase</fullName>
    </submittedName>
</protein>
<dbReference type="Gene3D" id="1.10.1040.10">
    <property type="entry name" value="N-(1-d-carboxylethyl)-l-norvaline Dehydrogenase, domain 2"/>
    <property type="match status" value="1"/>
</dbReference>
<dbReference type="OrthoDB" id="23890at2157"/>
<keyword evidence="3" id="KW-0520">NAD</keyword>
<evidence type="ECO:0000259" key="4">
    <source>
        <dbReference type="Pfam" id="PF03446"/>
    </source>
</evidence>
<accession>A0A348B640</accession>
<dbReference type="InterPro" id="IPR036291">
    <property type="entry name" value="NAD(P)-bd_dom_sf"/>
</dbReference>
<evidence type="ECO:0000256" key="3">
    <source>
        <dbReference type="ARBA" id="ARBA00023027"/>
    </source>
</evidence>
<dbReference type="EMBL" id="AP018553">
    <property type="protein sequence ID" value="BBD73642.1"/>
    <property type="molecule type" value="Genomic_DNA"/>
</dbReference>
<reference evidence="7" key="4">
    <citation type="submission" date="2020-09" db="EMBL/GenBank/DDBJ databases">
        <authorList>
            <person name="Sun Q."/>
            <person name="Ohkuma M."/>
        </authorList>
    </citation>
    <scope>NUCLEOTIDE SEQUENCE</scope>
    <source>
        <strain evidence="7">JCM 31740</strain>
    </source>
</reference>
<dbReference type="PANTHER" id="PTHR43060">
    <property type="entry name" value="3-HYDROXYISOBUTYRATE DEHYDROGENASE-LIKE 1, MITOCHONDRIAL-RELATED"/>
    <property type="match status" value="1"/>
</dbReference>
<name>A0A348B640_9CREN</name>
<dbReference type="PIRSF" id="PIRSF000103">
    <property type="entry name" value="HIBADH"/>
    <property type="match status" value="1"/>
</dbReference>
<dbReference type="GO" id="GO:0051287">
    <property type="term" value="F:NAD binding"/>
    <property type="evidence" value="ECO:0007669"/>
    <property type="project" value="InterPro"/>
</dbReference>
<evidence type="ECO:0000313" key="6">
    <source>
        <dbReference type="EMBL" id="BBD73642.1"/>
    </source>
</evidence>
<reference evidence="8" key="2">
    <citation type="submission" date="2018-04" db="EMBL/GenBank/DDBJ databases">
        <title>Complete genome sequence of Sulfodiicoccus acidiphilus strain HS-1.</title>
        <authorList>
            <person name="Sakai H.D."/>
            <person name="Kurosawa N."/>
        </authorList>
    </citation>
    <scope>NUCLEOTIDE SEQUENCE [LARGE SCALE GENOMIC DNA]</scope>
    <source>
        <strain evidence="8">HS-1</strain>
    </source>
</reference>
<dbReference type="Gene3D" id="3.40.50.720">
    <property type="entry name" value="NAD(P)-binding Rossmann-like Domain"/>
    <property type="match status" value="1"/>
</dbReference>
<dbReference type="GO" id="GO:0050661">
    <property type="term" value="F:NADP binding"/>
    <property type="evidence" value="ECO:0007669"/>
    <property type="project" value="InterPro"/>
</dbReference>
<dbReference type="RefSeq" id="WP_126450924.1">
    <property type="nucleotide sequence ID" value="NZ_AP018553.1"/>
</dbReference>
<dbReference type="PANTHER" id="PTHR43060:SF15">
    <property type="entry name" value="3-HYDROXYISOBUTYRATE DEHYDROGENASE-LIKE 1, MITOCHONDRIAL-RELATED"/>
    <property type="match status" value="1"/>
</dbReference>
<dbReference type="GeneID" id="38667497"/>
<dbReference type="Proteomes" id="UP000616143">
    <property type="component" value="Unassembled WGS sequence"/>
</dbReference>
<feature type="domain" description="3-hydroxyisobutyrate dehydrogenase-like NAD-binding" evidence="5">
    <location>
        <begin position="166"/>
        <end position="286"/>
    </location>
</feature>
<dbReference type="InterPro" id="IPR029154">
    <property type="entry name" value="HIBADH-like_NADP-bd"/>
</dbReference>
<dbReference type="InterPro" id="IPR008927">
    <property type="entry name" value="6-PGluconate_DH-like_C_sf"/>
</dbReference>
<comment type="similarity">
    <text evidence="1">Belongs to the HIBADH-related family.</text>
</comment>
<reference evidence="7" key="1">
    <citation type="journal article" date="2014" name="Int. J. Syst. Evol. Microbiol.">
        <title>Complete genome sequence of Corynebacterium casei LMG S-19264T (=DSM 44701T), isolated from a smear-ripened cheese.</title>
        <authorList>
            <consortium name="US DOE Joint Genome Institute (JGI-PGF)"/>
            <person name="Walter F."/>
            <person name="Albersmeier A."/>
            <person name="Kalinowski J."/>
            <person name="Ruckert C."/>
        </authorList>
    </citation>
    <scope>NUCLEOTIDE SEQUENCE</scope>
    <source>
        <strain evidence="7">JCM 31740</strain>
    </source>
</reference>
<gene>
    <name evidence="7" type="ORF">GCM10007116_19040</name>
    <name evidence="6" type="ORF">HS1genome_2031</name>
</gene>
<reference evidence="6" key="3">
    <citation type="journal article" date="2019" name="BMC Res. Notes">
        <title>Complete genome sequence of the Sulfodiicoccus acidiphilus strain HS-1T, the first crenarchaeon that lacks polB3, isolated from an acidic hot spring in Ohwaku-dani, Hakone, Japan.</title>
        <authorList>
            <person name="Sakai H.D."/>
            <person name="Kurosawa N."/>
        </authorList>
    </citation>
    <scope>NUCLEOTIDE SEQUENCE</scope>
    <source>
        <strain evidence="6">HS-1</strain>
    </source>
</reference>
<evidence type="ECO:0000256" key="2">
    <source>
        <dbReference type="ARBA" id="ARBA00023002"/>
    </source>
</evidence>
<dbReference type="Pfam" id="PF03446">
    <property type="entry name" value="NAD_binding_2"/>
    <property type="match status" value="1"/>
</dbReference>
<evidence type="ECO:0000259" key="5">
    <source>
        <dbReference type="Pfam" id="PF14833"/>
    </source>
</evidence>
<dbReference type="EMBL" id="BMQS01000021">
    <property type="protein sequence ID" value="GGU02106.1"/>
    <property type="molecule type" value="Genomic_DNA"/>
</dbReference>